<evidence type="ECO:0000256" key="1">
    <source>
        <dbReference type="ARBA" id="ARBA00001946"/>
    </source>
</evidence>
<keyword evidence="9" id="KW-0378">Hydrolase</keyword>
<dbReference type="SUPFAM" id="SSF55658">
    <property type="entry name" value="L9 N-domain-like"/>
    <property type="match status" value="1"/>
</dbReference>
<dbReference type="Pfam" id="PF01693">
    <property type="entry name" value="Cauli_VI"/>
    <property type="match status" value="1"/>
</dbReference>
<comment type="function">
    <text evidence="2">Endonuclease that specifically degrades the RNA of RNA-DNA hybrids.</text>
</comment>
<dbReference type="InterPro" id="IPR009027">
    <property type="entry name" value="Ribosomal_bL9/RNase_H1_N"/>
</dbReference>
<dbReference type="InterPro" id="IPR037056">
    <property type="entry name" value="RNase_H1_N_sf"/>
</dbReference>
<evidence type="ECO:0000256" key="8">
    <source>
        <dbReference type="ARBA" id="ARBA00022759"/>
    </source>
</evidence>
<reference evidence="13 14" key="1">
    <citation type="journal article" date="2010" name="Stand. Genomic Sci.">
        <title>Complete genome sequence of Meiothermus silvanus type strain (VI-R2).</title>
        <authorList>
            <person name="Sikorski J."/>
            <person name="Tindall B.J."/>
            <person name="Lowry S."/>
            <person name="Lucas S."/>
            <person name="Nolan M."/>
            <person name="Copeland A."/>
            <person name="Glavina Del Rio T."/>
            <person name="Tice H."/>
            <person name="Cheng J.F."/>
            <person name="Han C."/>
            <person name="Pitluck S."/>
            <person name="Liolios K."/>
            <person name="Ivanova N."/>
            <person name="Mavromatis K."/>
            <person name="Mikhailova N."/>
            <person name="Pati A."/>
            <person name="Goodwin L."/>
            <person name="Chen A."/>
            <person name="Palaniappan K."/>
            <person name="Land M."/>
            <person name="Hauser L."/>
            <person name="Chang Y.J."/>
            <person name="Jeffries C.D."/>
            <person name="Rohde M."/>
            <person name="Goker M."/>
            <person name="Woyke T."/>
            <person name="Bristow J."/>
            <person name="Eisen J.A."/>
            <person name="Markowitz V."/>
            <person name="Hugenholtz P."/>
            <person name="Kyrpides N.C."/>
            <person name="Klenk H.P."/>
            <person name="Lapidus A."/>
        </authorList>
    </citation>
    <scope>NUCLEOTIDE SEQUENCE [LARGE SCALE GENOMIC DNA]</scope>
    <source>
        <strain evidence="14">ATCC 700542 / DSM 9946 / VI-R2</strain>
        <plasmid evidence="14">Plasmid pMESIL02</plasmid>
    </source>
</reference>
<organism evidence="13 14">
    <name type="scientific">Allomeiothermus silvanus (strain ATCC 700542 / DSM 9946 / NBRC 106475 / NCIMB 13440 / VI-R2)</name>
    <name type="common">Thermus silvanus</name>
    <dbReference type="NCBI Taxonomy" id="526227"/>
    <lineage>
        <taxon>Bacteria</taxon>
        <taxon>Thermotogati</taxon>
        <taxon>Deinococcota</taxon>
        <taxon>Deinococci</taxon>
        <taxon>Thermales</taxon>
        <taxon>Thermaceae</taxon>
        <taxon>Allomeiothermus</taxon>
    </lineage>
</organism>
<evidence type="ECO:0000256" key="9">
    <source>
        <dbReference type="ARBA" id="ARBA00022801"/>
    </source>
</evidence>
<evidence type="ECO:0000256" key="11">
    <source>
        <dbReference type="SAM" id="MobiDB-lite"/>
    </source>
</evidence>
<dbReference type="SUPFAM" id="SSF53098">
    <property type="entry name" value="Ribonuclease H-like"/>
    <property type="match status" value="1"/>
</dbReference>
<gene>
    <name evidence="13" type="ORF">Mesil_3543</name>
</gene>
<dbReference type="InterPro" id="IPR012337">
    <property type="entry name" value="RNaseH-like_sf"/>
</dbReference>
<keyword evidence="14" id="KW-1185">Reference proteome</keyword>
<dbReference type="EC" id="3.1.26.4" evidence="4"/>
<keyword evidence="7" id="KW-0479">Metal-binding</keyword>
<dbReference type="KEGG" id="msv:Mesil_3543"/>
<sequence>MGKTRSRWYAVARGHRPGLYRTWQQAEAQVQGYSDALLRAFATRGEAEAWLRAQRGQGKLPTPDPKGWVVYTDGSLKAESATASAVALRNGQVVAQGQIGLPPVDDVGEAEGRGILLALLLAPSGSRVQIHTDRADFAGLWAEGKTDRYGILEAVRAVAKARGIGVEIRKVPRKEVDRAHQQATQAHQERSRQRDLGQAVGTVLNDFPERYRMAVIRLVEAFLQSQEPRAAFADWVGRKDSPTRRLLAAWCQQNRPERLLRAVEGLNPALSKALQDRDREAAWSQLPPTERQLAYLQDLGYSGPAPKSLLEASRLIESLKV</sequence>
<evidence type="ECO:0000256" key="4">
    <source>
        <dbReference type="ARBA" id="ARBA00012180"/>
    </source>
</evidence>
<feature type="domain" description="Ribonuclease H1 N-terminal" evidence="12">
    <location>
        <begin position="8"/>
        <end position="50"/>
    </location>
</feature>
<feature type="region of interest" description="Disordered" evidence="11">
    <location>
        <begin position="175"/>
        <end position="196"/>
    </location>
</feature>
<keyword evidence="13" id="KW-0614">Plasmid</keyword>
<dbReference type="GO" id="GO:0003676">
    <property type="term" value="F:nucleic acid binding"/>
    <property type="evidence" value="ECO:0007669"/>
    <property type="project" value="InterPro"/>
</dbReference>
<dbReference type="HOGENOM" id="CLU_865470_0_0_0"/>
<name>D7BJI0_ALLS1</name>
<evidence type="ECO:0000256" key="10">
    <source>
        <dbReference type="ARBA" id="ARBA00022842"/>
    </source>
</evidence>
<evidence type="ECO:0000313" key="13">
    <source>
        <dbReference type="EMBL" id="ADH65336.1"/>
    </source>
</evidence>
<geneLocation type="plasmid" evidence="13 14">
    <name>pMESIL02</name>
</geneLocation>
<accession>D7BJI0</accession>
<keyword evidence="6" id="KW-0540">Nuclease</keyword>
<evidence type="ECO:0000256" key="3">
    <source>
        <dbReference type="ARBA" id="ARBA00005300"/>
    </source>
</evidence>
<dbReference type="Proteomes" id="UP000001916">
    <property type="component" value="Plasmid pMESIL02"/>
</dbReference>
<protein>
    <recommendedName>
        <fullName evidence="5">Ribonuclease H</fullName>
        <ecNumber evidence="4">3.1.26.4</ecNumber>
    </recommendedName>
</protein>
<dbReference type="GO" id="GO:0046872">
    <property type="term" value="F:metal ion binding"/>
    <property type="evidence" value="ECO:0007669"/>
    <property type="project" value="UniProtKB-KW"/>
</dbReference>
<evidence type="ECO:0000259" key="12">
    <source>
        <dbReference type="Pfam" id="PF01693"/>
    </source>
</evidence>
<evidence type="ECO:0000313" key="14">
    <source>
        <dbReference type="Proteomes" id="UP000001916"/>
    </source>
</evidence>
<evidence type="ECO:0000256" key="5">
    <source>
        <dbReference type="ARBA" id="ARBA00017721"/>
    </source>
</evidence>
<dbReference type="AlphaFoldDB" id="D7BJI0"/>
<evidence type="ECO:0000256" key="2">
    <source>
        <dbReference type="ARBA" id="ARBA00004065"/>
    </source>
</evidence>
<dbReference type="EMBL" id="CP002044">
    <property type="protein sequence ID" value="ADH65336.1"/>
    <property type="molecule type" value="Genomic_DNA"/>
</dbReference>
<dbReference type="FunFam" id="3.40.970.10:FF:000002">
    <property type="entry name" value="Ribonuclease H"/>
    <property type="match status" value="1"/>
</dbReference>
<dbReference type="Gene3D" id="3.30.420.10">
    <property type="entry name" value="Ribonuclease H-like superfamily/Ribonuclease H"/>
    <property type="match status" value="1"/>
</dbReference>
<comment type="cofactor">
    <cofactor evidence="1">
        <name>Mg(2+)</name>
        <dbReference type="ChEBI" id="CHEBI:18420"/>
    </cofactor>
</comment>
<dbReference type="InterPro" id="IPR011320">
    <property type="entry name" value="RNase_H1_N"/>
</dbReference>
<evidence type="ECO:0000256" key="7">
    <source>
        <dbReference type="ARBA" id="ARBA00022723"/>
    </source>
</evidence>
<dbReference type="Gene3D" id="3.40.970.10">
    <property type="entry name" value="Ribonuclease H1, N-terminal domain"/>
    <property type="match status" value="1"/>
</dbReference>
<dbReference type="InterPro" id="IPR036397">
    <property type="entry name" value="RNaseH_sf"/>
</dbReference>
<keyword evidence="10" id="KW-0460">Magnesium</keyword>
<dbReference type="RefSeq" id="WP_013159812.1">
    <property type="nucleotide sequence ID" value="NC_014214.1"/>
</dbReference>
<proteinExistence type="inferred from homology"/>
<keyword evidence="8" id="KW-0255">Endonuclease</keyword>
<dbReference type="OrthoDB" id="27461at2"/>
<evidence type="ECO:0000256" key="6">
    <source>
        <dbReference type="ARBA" id="ARBA00022722"/>
    </source>
</evidence>
<comment type="similarity">
    <text evidence="3">Belongs to the RNase H family.</text>
</comment>
<dbReference type="GO" id="GO:0004523">
    <property type="term" value="F:RNA-DNA hybrid ribonuclease activity"/>
    <property type="evidence" value="ECO:0007669"/>
    <property type="project" value="UniProtKB-EC"/>
</dbReference>